<comment type="caution">
    <text evidence="2">The sequence shown here is derived from an EMBL/GenBank/DDBJ whole genome shotgun (WGS) entry which is preliminary data.</text>
</comment>
<dbReference type="Gene3D" id="3.20.20.150">
    <property type="entry name" value="Divalent-metal-dependent TIM barrel enzymes"/>
    <property type="match status" value="1"/>
</dbReference>
<dbReference type="RefSeq" id="WP_078116692.1">
    <property type="nucleotide sequence ID" value="NZ_MWMH01000007.1"/>
</dbReference>
<evidence type="ECO:0000259" key="1">
    <source>
        <dbReference type="Pfam" id="PF01261"/>
    </source>
</evidence>
<dbReference type="InterPro" id="IPR050312">
    <property type="entry name" value="IolE/XylAMocC-like"/>
</dbReference>
<keyword evidence="2" id="KW-0378">Hydrolase</keyword>
<organism evidence="2 3">
    <name type="scientific">Clostridium beijerinckii</name>
    <name type="common">Clostridium MP</name>
    <dbReference type="NCBI Taxonomy" id="1520"/>
    <lineage>
        <taxon>Bacteria</taxon>
        <taxon>Bacillati</taxon>
        <taxon>Bacillota</taxon>
        <taxon>Clostridia</taxon>
        <taxon>Eubacteriales</taxon>
        <taxon>Clostridiaceae</taxon>
        <taxon>Clostridium</taxon>
    </lineage>
</organism>
<proteinExistence type="predicted"/>
<gene>
    <name evidence="2" type="ORF">CBEIBR21_19090</name>
</gene>
<dbReference type="Proteomes" id="UP000190959">
    <property type="component" value="Unassembled WGS sequence"/>
</dbReference>
<reference evidence="2 3" key="1">
    <citation type="submission" date="2017-02" db="EMBL/GenBank/DDBJ databases">
        <title>Genome sequence of Clostridium beijerinckii Br21.</title>
        <authorList>
            <person name="Fonseca B.C."/>
            <person name="Guazzaroni M.E."/>
            <person name="Riano-Pachon D.M."/>
            <person name="Reginatto V."/>
        </authorList>
    </citation>
    <scope>NUCLEOTIDE SEQUENCE [LARGE SCALE GENOMIC DNA]</scope>
    <source>
        <strain evidence="2 3">Br21</strain>
    </source>
</reference>
<dbReference type="InterPro" id="IPR013022">
    <property type="entry name" value="Xyl_isomerase-like_TIM-brl"/>
</dbReference>
<dbReference type="PANTHER" id="PTHR12110">
    <property type="entry name" value="HYDROXYPYRUVATE ISOMERASE"/>
    <property type="match status" value="1"/>
</dbReference>
<dbReference type="GO" id="GO:0004519">
    <property type="term" value="F:endonuclease activity"/>
    <property type="evidence" value="ECO:0007669"/>
    <property type="project" value="UniProtKB-KW"/>
</dbReference>
<accession>A0A1S9N2F7</accession>
<protein>
    <submittedName>
        <fullName evidence="2">Endonuclease</fullName>
    </submittedName>
</protein>
<dbReference type="EMBL" id="MWMH01000007">
    <property type="protein sequence ID" value="OOP71714.1"/>
    <property type="molecule type" value="Genomic_DNA"/>
</dbReference>
<evidence type="ECO:0000313" key="2">
    <source>
        <dbReference type="EMBL" id="OOP71714.1"/>
    </source>
</evidence>
<dbReference type="PANTHER" id="PTHR12110:SF21">
    <property type="entry name" value="XYLOSE ISOMERASE-LIKE TIM BARREL DOMAIN-CONTAINING PROTEIN"/>
    <property type="match status" value="1"/>
</dbReference>
<feature type="domain" description="Xylose isomerase-like TIM barrel" evidence="1">
    <location>
        <begin position="27"/>
        <end position="263"/>
    </location>
</feature>
<dbReference type="AlphaFoldDB" id="A0A1S9N2F7"/>
<dbReference type="SUPFAM" id="SSF51658">
    <property type="entry name" value="Xylose isomerase-like"/>
    <property type="match status" value="1"/>
</dbReference>
<sequence length="268" mass="30975">MNFVAMNFHYVRYPLSYFLDKIEKSRINSIELWAAAPHLNIYDATMDQVSFLKKDIERRNLKLECVTAEQCVYPVNIASEDEVLRNSSINYFKKTIEIANFLEAPRVIVCAGSGYFNKPRDEVWKQSEESLGILSEFAKEKGITLLLEPLMVTTSNVINSSKELSKMVDEINSPNLFAMLDTSQMSNYPETPDDYLKNLGDKLQYIHFVDRGHLVPGDGDLPMEEYYRKIKSSGYNGCMSFEICDRRYYCDPNKAQDDIEKWIETVTK</sequence>
<keyword evidence="2" id="KW-0255">Endonuclease</keyword>
<evidence type="ECO:0000313" key="3">
    <source>
        <dbReference type="Proteomes" id="UP000190959"/>
    </source>
</evidence>
<name>A0A1S9N2F7_CLOBE</name>
<dbReference type="InterPro" id="IPR036237">
    <property type="entry name" value="Xyl_isomerase-like_sf"/>
</dbReference>
<dbReference type="Pfam" id="PF01261">
    <property type="entry name" value="AP_endonuc_2"/>
    <property type="match status" value="1"/>
</dbReference>
<keyword evidence="2" id="KW-0540">Nuclease</keyword>